<dbReference type="EMBL" id="JXXN02007908">
    <property type="protein sequence ID" value="THD18942.1"/>
    <property type="molecule type" value="Genomic_DNA"/>
</dbReference>
<reference evidence="5" key="1">
    <citation type="submission" date="2019-03" db="EMBL/GenBank/DDBJ databases">
        <title>Improved annotation for the trematode Fasciola hepatica.</title>
        <authorList>
            <person name="Choi Y.-J."/>
            <person name="Martin J."/>
            <person name="Mitreva M."/>
        </authorList>
    </citation>
    <scope>NUCLEOTIDE SEQUENCE [LARGE SCALE GENOMIC DNA]</scope>
</reference>
<keyword evidence="4" id="KW-0472">Membrane</keyword>
<sequence>MWVGITWGMQIIAAFLALHVAQIWWSFRPTIYHASRYKLALEISSARFSSVWPKPNSFQSDLRVSTWLGFLIETTGVFVDFALASVFACAIGRWNKHHQNSVFCSAVACSDTSFLSNRDASDECRADYHALLTPSRLQFWSSFALRLSISLFLTAKWIGLTGLYVNPANAFIQSWGLGDVSSWSHICVYWLGPFCGVWLSTQFERWLTQFMPKGSDSVISQLPKTPRVATLATQTVQETADLTETNSETSTSRRGLSSAQWFQNVRLRCLFSPIFDPHSAERETSPDVTVNGFNLVSRFTRSVTRSTDAIR</sequence>
<evidence type="ECO:0000256" key="1">
    <source>
        <dbReference type="ARBA" id="ARBA00004141"/>
    </source>
</evidence>
<keyword evidence="6" id="KW-1185">Reference proteome</keyword>
<evidence type="ECO:0000256" key="3">
    <source>
        <dbReference type="ARBA" id="ARBA00022989"/>
    </source>
</evidence>
<keyword evidence="3" id="KW-1133">Transmembrane helix</keyword>
<comment type="caution">
    <text evidence="5">The sequence shown here is derived from an EMBL/GenBank/DDBJ whole genome shotgun (WGS) entry which is preliminary data.</text>
</comment>
<dbReference type="AlphaFoldDB" id="A0A2H1BT97"/>
<gene>
    <name evidence="5" type="ORF">D915_010430</name>
</gene>
<dbReference type="InterPro" id="IPR023271">
    <property type="entry name" value="Aquaporin-like"/>
</dbReference>
<dbReference type="Proteomes" id="UP000230066">
    <property type="component" value="Unassembled WGS sequence"/>
</dbReference>
<protein>
    <submittedName>
        <fullName evidence="5">Uncharacterized protein</fullName>
    </submittedName>
</protein>
<evidence type="ECO:0000313" key="5">
    <source>
        <dbReference type="EMBL" id="THD18942.1"/>
    </source>
</evidence>
<proteinExistence type="predicted"/>
<evidence type="ECO:0000313" key="6">
    <source>
        <dbReference type="Proteomes" id="UP000230066"/>
    </source>
</evidence>
<name>A0A2H1BT97_FASHE</name>
<evidence type="ECO:0000256" key="4">
    <source>
        <dbReference type="ARBA" id="ARBA00023136"/>
    </source>
</evidence>
<accession>A0A2H1BT97</accession>
<dbReference type="Gene3D" id="1.20.1080.10">
    <property type="entry name" value="Glycerol uptake facilitator protein"/>
    <property type="match status" value="1"/>
</dbReference>
<evidence type="ECO:0000256" key="2">
    <source>
        <dbReference type="ARBA" id="ARBA00022692"/>
    </source>
</evidence>
<organism evidence="5 6">
    <name type="scientific">Fasciola hepatica</name>
    <name type="common">Liver fluke</name>
    <dbReference type="NCBI Taxonomy" id="6192"/>
    <lineage>
        <taxon>Eukaryota</taxon>
        <taxon>Metazoa</taxon>
        <taxon>Spiralia</taxon>
        <taxon>Lophotrochozoa</taxon>
        <taxon>Platyhelminthes</taxon>
        <taxon>Trematoda</taxon>
        <taxon>Digenea</taxon>
        <taxon>Plagiorchiida</taxon>
        <taxon>Echinostomata</taxon>
        <taxon>Echinostomatoidea</taxon>
        <taxon>Fasciolidae</taxon>
        <taxon>Fasciola</taxon>
    </lineage>
</organism>
<keyword evidence="2" id="KW-0812">Transmembrane</keyword>
<dbReference type="SUPFAM" id="SSF81338">
    <property type="entry name" value="Aquaporin-like"/>
    <property type="match status" value="1"/>
</dbReference>
<comment type="subcellular location">
    <subcellularLocation>
        <location evidence="1">Membrane</location>
        <topology evidence="1">Multi-pass membrane protein</topology>
    </subcellularLocation>
</comment>
<dbReference type="GO" id="GO:0016020">
    <property type="term" value="C:membrane"/>
    <property type="evidence" value="ECO:0007669"/>
    <property type="project" value="UniProtKB-SubCell"/>
</dbReference>